<dbReference type="KEGG" id="phu:Phum_PHUM457910"/>
<keyword evidence="2" id="KW-0694">RNA-binding</keyword>
<dbReference type="RefSeq" id="XP_002429966.1">
    <property type="nucleotide sequence ID" value="XM_002429921.1"/>
</dbReference>
<dbReference type="InterPro" id="IPR004088">
    <property type="entry name" value="KH_dom_type_1"/>
</dbReference>
<dbReference type="GO" id="GO:0010468">
    <property type="term" value="P:regulation of gene expression"/>
    <property type="evidence" value="ECO:0007669"/>
    <property type="project" value="UniProtKB-ARBA"/>
</dbReference>
<feature type="non-terminal residue" evidence="5">
    <location>
        <position position="319"/>
    </location>
</feature>
<dbReference type="HOGENOM" id="CLU_022670_6_0_1"/>
<dbReference type="CDD" id="cd22435">
    <property type="entry name" value="KH-I_NOVA_rpt1"/>
    <property type="match status" value="1"/>
</dbReference>
<dbReference type="PROSITE" id="PS50084">
    <property type="entry name" value="KH_TYPE_1"/>
    <property type="match status" value="2"/>
</dbReference>
<sequence length="319" mass="34129">MWPAQQIMAADSGMETCTSPEITDSRKRPLDGDIENGGTKRSHYGGVTYILCESKFLFLFLGGDGIVYHLKILVPCIAAGAIIGKGGETIAQLQKDTGARMKMSKANDFYPCTTERVCLVTGSVEAIMAVMSFIMDKIKEKPDLTSKAINTSDTESKLSADRSKQVKILIPNSTAGMIIGKGGNYIKQMKEESGSYIQLSQKSNDASLQLQERCVTIIGEMENNKKAILKLLAKVVEDPQSGSCLNVSYADIPGPVANFNPTGSPYANPASPGYSTASLSSAVAPMLVNGAGLTFFLNFTSPVTTGNHTLTTQLMESVK</sequence>
<dbReference type="OrthoDB" id="441329at2759"/>
<evidence type="ECO:0000256" key="1">
    <source>
        <dbReference type="ARBA" id="ARBA00022737"/>
    </source>
</evidence>
<feature type="domain" description="K Homology" evidence="4">
    <location>
        <begin position="162"/>
        <end position="236"/>
    </location>
</feature>
<dbReference type="AlphaFoldDB" id="E0VV22"/>
<dbReference type="OMA" id="PRRMHIS"/>
<dbReference type="EMBL" id="AAZO01005568">
    <property type="status" value="NOT_ANNOTATED_CDS"/>
    <property type="molecule type" value="Genomic_DNA"/>
</dbReference>
<dbReference type="EnsemblMetazoa" id="PHUM457910-RA">
    <property type="protein sequence ID" value="PHUM457910-PA"/>
    <property type="gene ID" value="PHUM457910"/>
</dbReference>
<reference evidence="6" key="3">
    <citation type="submission" date="2021-02" db="UniProtKB">
        <authorList>
            <consortium name="EnsemblMetazoa"/>
        </authorList>
    </citation>
    <scope>IDENTIFICATION</scope>
    <source>
        <strain evidence="6">USDA</strain>
    </source>
</reference>
<proteinExistence type="predicted"/>
<feature type="region of interest" description="Disordered" evidence="3">
    <location>
        <begin position="10"/>
        <end position="37"/>
    </location>
</feature>
<evidence type="ECO:0000256" key="2">
    <source>
        <dbReference type="PROSITE-ProRule" id="PRU00117"/>
    </source>
</evidence>
<evidence type="ECO:0000313" key="7">
    <source>
        <dbReference type="Proteomes" id="UP000009046"/>
    </source>
</evidence>
<dbReference type="SUPFAM" id="SSF54791">
    <property type="entry name" value="Eukaryotic type KH-domain (KH-domain type I)"/>
    <property type="match status" value="2"/>
</dbReference>
<dbReference type="InterPro" id="IPR047275">
    <property type="entry name" value="KH-I_NOVA_rpt1"/>
</dbReference>
<protein>
    <submittedName>
        <fullName evidence="5 6">PolyrC binding protein, putative</fullName>
    </submittedName>
</protein>
<dbReference type="InterPro" id="IPR047276">
    <property type="entry name" value="KH-I_NOVA_rpt2"/>
</dbReference>
<dbReference type="CDD" id="cd22436">
    <property type="entry name" value="KH-I_NOVA_rpt2"/>
    <property type="match status" value="1"/>
</dbReference>
<reference evidence="5" key="1">
    <citation type="submission" date="2007-04" db="EMBL/GenBank/DDBJ databases">
        <title>Annotation of Pediculus humanus corporis strain USDA.</title>
        <authorList>
            <person name="Kirkness E."/>
            <person name="Hannick L."/>
            <person name="Hass B."/>
            <person name="Bruggner R."/>
            <person name="Lawson D."/>
            <person name="Bidwell S."/>
            <person name="Joardar V."/>
            <person name="Caler E."/>
            <person name="Walenz B."/>
            <person name="Inman J."/>
            <person name="Schobel S."/>
            <person name="Galinsky K."/>
            <person name="Amedeo P."/>
            <person name="Strausberg R."/>
        </authorList>
    </citation>
    <scope>NUCLEOTIDE SEQUENCE</scope>
    <source>
        <strain evidence="5">USDA</strain>
    </source>
</reference>
<gene>
    <name evidence="6" type="primary">8230942</name>
    <name evidence="5" type="ORF">Phum_PHUM457910</name>
</gene>
<dbReference type="Pfam" id="PF00013">
    <property type="entry name" value="KH_1"/>
    <property type="match status" value="2"/>
</dbReference>
<evidence type="ECO:0000313" key="6">
    <source>
        <dbReference type="EnsemblMetazoa" id="PHUM457910-PA"/>
    </source>
</evidence>
<dbReference type="EMBL" id="DS235802">
    <property type="protein sequence ID" value="EEB17228.1"/>
    <property type="molecule type" value="Genomic_DNA"/>
</dbReference>
<dbReference type="GO" id="GO:0003723">
    <property type="term" value="F:RNA binding"/>
    <property type="evidence" value="ECO:0007669"/>
    <property type="project" value="UniProtKB-UniRule"/>
</dbReference>
<dbReference type="Gene3D" id="3.30.1370.10">
    <property type="entry name" value="K Homology domain, type 1"/>
    <property type="match status" value="2"/>
</dbReference>
<organism>
    <name type="scientific">Pediculus humanus subsp. corporis</name>
    <name type="common">Body louse</name>
    <dbReference type="NCBI Taxonomy" id="121224"/>
    <lineage>
        <taxon>Eukaryota</taxon>
        <taxon>Metazoa</taxon>
        <taxon>Ecdysozoa</taxon>
        <taxon>Arthropoda</taxon>
        <taxon>Hexapoda</taxon>
        <taxon>Insecta</taxon>
        <taxon>Pterygota</taxon>
        <taxon>Neoptera</taxon>
        <taxon>Paraneoptera</taxon>
        <taxon>Psocodea</taxon>
        <taxon>Troctomorpha</taxon>
        <taxon>Phthiraptera</taxon>
        <taxon>Anoplura</taxon>
        <taxon>Pediculidae</taxon>
        <taxon>Pediculus</taxon>
    </lineage>
</organism>
<dbReference type="InterPro" id="IPR036612">
    <property type="entry name" value="KH_dom_type_1_sf"/>
</dbReference>
<dbReference type="SMART" id="SM00322">
    <property type="entry name" value="KH"/>
    <property type="match status" value="2"/>
</dbReference>
<dbReference type="eggNOG" id="KOG2191">
    <property type="taxonomic scope" value="Eukaryota"/>
</dbReference>
<reference evidence="5" key="2">
    <citation type="submission" date="2007-04" db="EMBL/GenBank/DDBJ databases">
        <title>The genome of the human body louse.</title>
        <authorList>
            <consortium name="The Human Body Louse Genome Consortium"/>
            <person name="Kirkness E."/>
            <person name="Walenz B."/>
            <person name="Hass B."/>
            <person name="Bruggner R."/>
            <person name="Strausberg R."/>
        </authorList>
    </citation>
    <scope>NUCLEOTIDE SEQUENCE</scope>
    <source>
        <strain evidence="5">USDA</strain>
    </source>
</reference>
<dbReference type="PANTHER" id="PTHR10288">
    <property type="entry name" value="KH DOMAIN CONTAINING RNA BINDING PROTEIN"/>
    <property type="match status" value="1"/>
</dbReference>
<evidence type="ECO:0000313" key="5">
    <source>
        <dbReference type="EMBL" id="EEB17228.1"/>
    </source>
</evidence>
<dbReference type="CTD" id="8230942"/>
<dbReference type="VEuPathDB" id="VectorBase:PHUM457910"/>
<dbReference type="STRING" id="121224.E0VV22"/>
<keyword evidence="1" id="KW-0677">Repeat</keyword>
<dbReference type="InterPro" id="IPR004087">
    <property type="entry name" value="KH_dom"/>
</dbReference>
<accession>E0VV22</accession>
<dbReference type="GeneID" id="8230942"/>
<dbReference type="FunFam" id="3.30.1370.10:FF:000022">
    <property type="entry name" value="RNA-binding protein Nova-1 isoform 1"/>
    <property type="match status" value="1"/>
</dbReference>
<evidence type="ECO:0000259" key="4">
    <source>
        <dbReference type="SMART" id="SM00322"/>
    </source>
</evidence>
<keyword evidence="7" id="KW-1185">Reference proteome</keyword>
<name>E0VV22_PEDHC</name>
<evidence type="ECO:0000256" key="3">
    <source>
        <dbReference type="SAM" id="MobiDB-lite"/>
    </source>
</evidence>
<dbReference type="Proteomes" id="UP000009046">
    <property type="component" value="Unassembled WGS sequence"/>
</dbReference>
<feature type="domain" description="K Homology" evidence="4">
    <location>
        <begin position="66"/>
        <end position="139"/>
    </location>
</feature>